<dbReference type="SUPFAM" id="SSF47384">
    <property type="entry name" value="Homodimeric domain of signal transducing histidine kinase"/>
    <property type="match status" value="1"/>
</dbReference>
<feature type="transmembrane region" description="Helical" evidence="4">
    <location>
        <begin position="111"/>
        <end position="140"/>
    </location>
</feature>
<keyword evidence="4" id="KW-0812">Transmembrane</keyword>
<feature type="transmembrane region" description="Helical" evidence="4">
    <location>
        <begin position="53"/>
        <end position="73"/>
    </location>
</feature>
<comment type="catalytic activity">
    <reaction evidence="1">
        <text>ATP + protein L-histidine = ADP + protein N-phospho-L-histidine.</text>
        <dbReference type="EC" id="2.7.13.3"/>
    </reaction>
</comment>
<feature type="transmembrane region" description="Helical" evidence="4">
    <location>
        <begin position="155"/>
        <end position="176"/>
    </location>
</feature>
<organism evidence="6 7">
    <name type="scientific">Piscinibacterium candidicorallinum</name>
    <dbReference type="NCBI Taxonomy" id="1793872"/>
    <lineage>
        <taxon>Bacteria</taxon>
        <taxon>Pseudomonadati</taxon>
        <taxon>Pseudomonadota</taxon>
        <taxon>Betaproteobacteria</taxon>
        <taxon>Burkholderiales</taxon>
        <taxon>Piscinibacterium</taxon>
    </lineage>
</organism>
<feature type="transmembrane region" description="Helical" evidence="4">
    <location>
        <begin position="20"/>
        <end position="41"/>
    </location>
</feature>
<keyword evidence="3" id="KW-0597">Phosphoprotein</keyword>
<reference evidence="7" key="1">
    <citation type="journal article" date="2019" name="Int. J. Syst. Evol. Microbiol.">
        <title>The Global Catalogue of Microorganisms (GCM) 10K type strain sequencing project: providing services to taxonomists for standard genome sequencing and annotation.</title>
        <authorList>
            <consortium name="The Broad Institute Genomics Platform"/>
            <consortium name="The Broad Institute Genome Sequencing Center for Infectious Disease"/>
            <person name="Wu L."/>
            <person name="Ma J."/>
        </authorList>
    </citation>
    <scope>NUCLEOTIDE SEQUENCE [LARGE SCALE GENOMIC DNA]</scope>
    <source>
        <strain evidence="7">KCTC 52168</strain>
    </source>
</reference>
<dbReference type="InterPro" id="IPR005467">
    <property type="entry name" value="His_kinase_dom"/>
</dbReference>
<accession>A0ABV7H8L7</accession>
<evidence type="ECO:0000313" key="6">
    <source>
        <dbReference type="EMBL" id="MFC3148959.1"/>
    </source>
</evidence>
<dbReference type="InterPro" id="IPR003594">
    <property type="entry name" value="HATPase_dom"/>
</dbReference>
<keyword evidence="7" id="KW-1185">Reference proteome</keyword>
<dbReference type="InterPro" id="IPR036890">
    <property type="entry name" value="HATPase_C_sf"/>
</dbReference>
<keyword evidence="6" id="KW-0418">Kinase</keyword>
<comment type="caution">
    <text evidence="6">The sequence shown here is derived from an EMBL/GenBank/DDBJ whole genome shotgun (WGS) entry which is preliminary data.</text>
</comment>
<dbReference type="EC" id="2.7.13.3" evidence="2"/>
<dbReference type="SUPFAM" id="SSF55874">
    <property type="entry name" value="ATPase domain of HSP90 chaperone/DNA topoisomerase II/histidine kinase"/>
    <property type="match status" value="1"/>
</dbReference>
<evidence type="ECO:0000256" key="1">
    <source>
        <dbReference type="ARBA" id="ARBA00000085"/>
    </source>
</evidence>
<dbReference type="InterPro" id="IPR036097">
    <property type="entry name" value="HisK_dim/P_sf"/>
</dbReference>
<dbReference type="SMART" id="SM00388">
    <property type="entry name" value="HisKA"/>
    <property type="match status" value="1"/>
</dbReference>
<dbReference type="InterPro" id="IPR003661">
    <property type="entry name" value="HisK_dim/P_dom"/>
</dbReference>
<dbReference type="PRINTS" id="PR00344">
    <property type="entry name" value="BCTRLSENSOR"/>
</dbReference>
<dbReference type="PANTHER" id="PTHR43065:SF52">
    <property type="entry name" value="SENSOR PROTEIN KINASE PILS"/>
    <property type="match status" value="1"/>
</dbReference>
<gene>
    <name evidence="6" type="ORF">ACFOEN_15130</name>
</gene>
<proteinExistence type="predicted"/>
<keyword evidence="4" id="KW-1133">Transmembrane helix</keyword>
<name>A0ABV7H8L7_9BURK</name>
<dbReference type="CDD" id="cd00082">
    <property type="entry name" value="HisKA"/>
    <property type="match status" value="1"/>
</dbReference>
<dbReference type="SMART" id="SM00387">
    <property type="entry name" value="HATPase_c"/>
    <property type="match status" value="1"/>
</dbReference>
<dbReference type="GO" id="GO:0016301">
    <property type="term" value="F:kinase activity"/>
    <property type="evidence" value="ECO:0007669"/>
    <property type="project" value="UniProtKB-KW"/>
</dbReference>
<sequence>MSVLSLTSLPGVNAWRSLSIFALARCFVLAALVLAQVLLGAQLGGANLPSEGQWLALLLTYFAFSGGFAWLALTIRRSFHAQVLAQFFLDLLFIGQILFQADGIRSGLAVLLLMPLAAAGLLLPRAISLMCAAAAALLLLGDAAYRSIYTAAEPAWVLTGLHGVVAFGLVMLMHGLTQRAETNERLAREAEELALKETLLSQQVMQELAPGVIVLDPSQVVRAISPSARQLLTSMGIVVEPGDRLDTRRSLAPLQRSIEEQSRVQGSTAAEAQAVVFDEVPGEPVLLVRVTEVARGLSNESDLVAFIEPAEAAAERAQRSKLAAMGRMSGSIAHEIRNPLASITQAAELLGQDPALSESRANARLVEIVRTNAQRINHIIEDVLAVTRVDRVQPADVDVGALIRDVLQEVPSIGGVPVDGRLTVWFDPLHLRLTLINLLRNARRHARSGVSVRLVRVRTGLGEIQVMDDGPLIAPEVRAHLFEPFHTTERSGTGLGLYLAREYCVANRAQITYEERGRAEMPQKMFVIRLRSKE</sequence>
<dbReference type="RefSeq" id="WP_377305354.1">
    <property type="nucleotide sequence ID" value="NZ_CP180191.1"/>
</dbReference>
<dbReference type="Proteomes" id="UP001595556">
    <property type="component" value="Unassembled WGS sequence"/>
</dbReference>
<evidence type="ECO:0000313" key="7">
    <source>
        <dbReference type="Proteomes" id="UP001595556"/>
    </source>
</evidence>
<keyword evidence="4" id="KW-0472">Membrane</keyword>
<dbReference type="Pfam" id="PF02518">
    <property type="entry name" value="HATPase_c"/>
    <property type="match status" value="1"/>
</dbReference>
<dbReference type="PROSITE" id="PS50109">
    <property type="entry name" value="HIS_KIN"/>
    <property type="match status" value="1"/>
</dbReference>
<dbReference type="EMBL" id="JBHRTI010000010">
    <property type="protein sequence ID" value="MFC3148959.1"/>
    <property type="molecule type" value="Genomic_DNA"/>
</dbReference>
<evidence type="ECO:0000256" key="3">
    <source>
        <dbReference type="ARBA" id="ARBA00022553"/>
    </source>
</evidence>
<feature type="domain" description="Histidine kinase" evidence="5">
    <location>
        <begin position="331"/>
        <end position="534"/>
    </location>
</feature>
<protein>
    <recommendedName>
        <fullName evidence="2">histidine kinase</fullName>
        <ecNumber evidence="2">2.7.13.3</ecNumber>
    </recommendedName>
</protein>
<dbReference type="Pfam" id="PF00512">
    <property type="entry name" value="HisKA"/>
    <property type="match status" value="1"/>
</dbReference>
<dbReference type="Gene3D" id="3.30.565.10">
    <property type="entry name" value="Histidine kinase-like ATPase, C-terminal domain"/>
    <property type="match status" value="1"/>
</dbReference>
<feature type="transmembrane region" description="Helical" evidence="4">
    <location>
        <begin position="79"/>
        <end position="99"/>
    </location>
</feature>
<dbReference type="Gene3D" id="1.10.287.130">
    <property type="match status" value="1"/>
</dbReference>
<evidence type="ECO:0000256" key="4">
    <source>
        <dbReference type="SAM" id="Phobius"/>
    </source>
</evidence>
<dbReference type="PANTHER" id="PTHR43065">
    <property type="entry name" value="SENSOR HISTIDINE KINASE"/>
    <property type="match status" value="1"/>
</dbReference>
<evidence type="ECO:0000256" key="2">
    <source>
        <dbReference type="ARBA" id="ARBA00012438"/>
    </source>
</evidence>
<evidence type="ECO:0000259" key="5">
    <source>
        <dbReference type="PROSITE" id="PS50109"/>
    </source>
</evidence>
<keyword evidence="6" id="KW-0808">Transferase</keyword>
<dbReference type="Pfam" id="PF25323">
    <property type="entry name" value="6TM_PilS"/>
    <property type="match status" value="1"/>
</dbReference>
<dbReference type="InterPro" id="IPR004358">
    <property type="entry name" value="Sig_transdc_His_kin-like_C"/>
</dbReference>